<dbReference type="SUPFAM" id="SSF51126">
    <property type="entry name" value="Pectin lyase-like"/>
    <property type="match status" value="1"/>
</dbReference>
<accession>A0A174K0G3</accession>
<gene>
    <name evidence="2" type="ORF">ERS852511_00899</name>
</gene>
<protein>
    <submittedName>
        <fullName evidence="2">Fibronectin type III domain</fullName>
    </submittedName>
</protein>
<proteinExistence type="predicted"/>
<evidence type="ECO:0000313" key="3">
    <source>
        <dbReference type="Proteomes" id="UP000095576"/>
    </source>
</evidence>
<dbReference type="Pfam" id="PF16318">
    <property type="entry name" value="DUF4957"/>
    <property type="match status" value="1"/>
</dbReference>
<dbReference type="PROSITE" id="PS50853">
    <property type="entry name" value="FN3"/>
    <property type="match status" value="1"/>
</dbReference>
<dbReference type="AlphaFoldDB" id="A0A174K0G3"/>
<dbReference type="InterPro" id="IPR011050">
    <property type="entry name" value="Pectin_lyase_fold/virulence"/>
</dbReference>
<sequence length="523" mass="56690">MKRYINHIIILLIAFLTGGPVFTSCEDIDEITELNLDRVLSPVNLATRISNKVNAIVSWDLSNGADQYVIELYSGKTIDEGTAPVKTYTISSNEVPYTISGLDGESDYTVRVKGTTTDGSKNDSKWSSKSFKTDAEQIFHEVASEDIEATQVTLRWPAGEYAQTITLTPGGIIHDVTSTEIANGAALITGLSGETTYTAKLMNGEKTRGTITFTTPVDTGDAILIENSEELINALASLEGGETLALLDGTYIGTGEALNFNIEKTVSITPAKSGGKVILNGNVRLKAGAGLTLTNITLDGINGSGDQALIFQEAGANGTVTLEGCEIKNYLKGVFYINYATSIEKLTINNCLIYDIECNGGELFDCRKGVIKEFTLSNSTVYNSCISREFIRMDDAASSFPGVEPVINITNNTLVGICNSSSSRRLLYVRFKGNSINFKKNIVYGTKEAMFSDNSNTAKPVFENNNYYNCPNLIAVIGEKSKFCDDSSSITQLDPQFVNASEGNFTVGNQDIKDMKIGDPRWF</sequence>
<feature type="domain" description="Fibronectin type-III" evidence="1">
    <location>
        <begin position="41"/>
        <end position="137"/>
    </location>
</feature>
<dbReference type="SUPFAM" id="SSF49265">
    <property type="entry name" value="Fibronectin type III"/>
    <property type="match status" value="1"/>
</dbReference>
<dbReference type="RefSeq" id="WP_055298735.1">
    <property type="nucleotide sequence ID" value="NZ_CZAP01000002.1"/>
</dbReference>
<dbReference type="InterPro" id="IPR036116">
    <property type="entry name" value="FN3_sf"/>
</dbReference>
<dbReference type="InterPro" id="IPR032530">
    <property type="entry name" value="DUF4957"/>
</dbReference>
<evidence type="ECO:0000313" key="2">
    <source>
        <dbReference type="EMBL" id="CUP02860.1"/>
    </source>
</evidence>
<dbReference type="PROSITE" id="PS51257">
    <property type="entry name" value="PROKAR_LIPOPROTEIN"/>
    <property type="match status" value="1"/>
</dbReference>
<dbReference type="InterPro" id="IPR033427">
    <property type="entry name" value="DUF5123"/>
</dbReference>
<dbReference type="Gene3D" id="2.60.40.10">
    <property type="entry name" value="Immunoglobulins"/>
    <property type="match status" value="1"/>
</dbReference>
<name>A0A174K0G3_BACT4</name>
<dbReference type="EMBL" id="CZAP01000002">
    <property type="protein sequence ID" value="CUP02860.1"/>
    <property type="molecule type" value="Genomic_DNA"/>
</dbReference>
<dbReference type="InterPro" id="IPR013783">
    <property type="entry name" value="Ig-like_fold"/>
</dbReference>
<organism evidence="2 3">
    <name type="scientific">Bacteroides thetaiotaomicron</name>
    <dbReference type="NCBI Taxonomy" id="818"/>
    <lineage>
        <taxon>Bacteria</taxon>
        <taxon>Pseudomonadati</taxon>
        <taxon>Bacteroidota</taxon>
        <taxon>Bacteroidia</taxon>
        <taxon>Bacteroidales</taxon>
        <taxon>Bacteroidaceae</taxon>
        <taxon>Bacteroides</taxon>
    </lineage>
</organism>
<dbReference type="CDD" id="cd00063">
    <property type="entry name" value="FN3"/>
    <property type="match status" value="1"/>
</dbReference>
<dbReference type="InterPro" id="IPR003961">
    <property type="entry name" value="FN3_dom"/>
</dbReference>
<dbReference type="Proteomes" id="UP000095576">
    <property type="component" value="Unassembled WGS sequence"/>
</dbReference>
<reference evidence="2 3" key="1">
    <citation type="submission" date="2015-09" db="EMBL/GenBank/DDBJ databases">
        <authorList>
            <consortium name="Pathogen Informatics"/>
        </authorList>
    </citation>
    <scope>NUCLEOTIDE SEQUENCE [LARGE SCALE GENOMIC DNA]</scope>
    <source>
        <strain evidence="2 3">2789STDY5834899</strain>
    </source>
</reference>
<evidence type="ECO:0000259" key="1">
    <source>
        <dbReference type="PROSITE" id="PS50853"/>
    </source>
</evidence>
<dbReference type="Pfam" id="PF17161">
    <property type="entry name" value="DUF5123"/>
    <property type="match status" value="1"/>
</dbReference>